<keyword evidence="2 5" id="KW-0812">Transmembrane</keyword>
<proteinExistence type="predicted"/>
<evidence type="ECO:0000259" key="6">
    <source>
        <dbReference type="SMART" id="SM00752"/>
    </source>
</evidence>
<evidence type="ECO:0000313" key="8">
    <source>
        <dbReference type="Proteomes" id="UP001272242"/>
    </source>
</evidence>
<feature type="transmembrane region" description="Helical" evidence="5">
    <location>
        <begin position="186"/>
        <end position="204"/>
    </location>
</feature>
<evidence type="ECO:0000256" key="3">
    <source>
        <dbReference type="ARBA" id="ARBA00022989"/>
    </source>
</evidence>
<dbReference type="InterPro" id="IPR011020">
    <property type="entry name" value="HTTM-like"/>
</dbReference>
<name>A0ABU5FDD6_9BACT</name>
<dbReference type="EMBL" id="JAXBLV010000251">
    <property type="protein sequence ID" value="MDY3563801.1"/>
    <property type="molecule type" value="Genomic_DNA"/>
</dbReference>
<evidence type="ECO:0000256" key="5">
    <source>
        <dbReference type="SAM" id="Phobius"/>
    </source>
</evidence>
<dbReference type="InterPro" id="IPR053934">
    <property type="entry name" value="HTTM_dom"/>
</dbReference>
<evidence type="ECO:0000256" key="4">
    <source>
        <dbReference type="ARBA" id="ARBA00023136"/>
    </source>
</evidence>
<organism evidence="7 8">
    <name type="scientific">Gemmata algarum</name>
    <dbReference type="NCBI Taxonomy" id="2975278"/>
    <lineage>
        <taxon>Bacteria</taxon>
        <taxon>Pseudomonadati</taxon>
        <taxon>Planctomycetota</taxon>
        <taxon>Planctomycetia</taxon>
        <taxon>Gemmatales</taxon>
        <taxon>Gemmataceae</taxon>
        <taxon>Gemmata</taxon>
    </lineage>
</organism>
<evidence type="ECO:0000256" key="1">
    <source>
        <dbReference type="ARBA" id="ARBA00004127"/>
    </source>
</evidence>
<dbReference type="Pfam" id="PF05090">
    <property type="entry name" value="HTTM"/>
    <property type="match status" value="1"/>
</dbReference>
<dbReference type="Proteomes" id="UP001272242">
    <property type="component" value="Unassembled WGS sequence"/>
</dbReference>
<sequence length="318" mass="35408">MTALSESETRFVGVQPRLPGPLKRWTWLLRPVPAERMAALRVAVAVVALLDIGIACAPQFATYFFEDGLGGPNAYPSRFRSGHYYWSLLRVLPPTWGPVALMSVWTGAAVALLVGSRPFVSAVACWACAVSFWNINYGLCNGGDQIRNSLFLAVAVGRTGAVWGVESVRRRGFAGRVFVPGWPAKVLLVQFVCLYVFSAVYKLVSPGWQTGYVMYFVNHDLEWSLTPNLSPYLPPFAHRLSSWVAIGWELAFPVLLAFRRTRVLCLVMGVAFHIITFLTLEVGHFALYSLTFYVLFVPWERWSGPRSVTKVSAPHTQS</sequence>
<dbReference type="RefSeq" id="WP_320689938.1">
    <property type="nucleotide sequence ID" value="NZ_JAXBLV010000251.1"/>
</dbReference>
<feature type="domain" description="HTTM-like" evidence="6">
    <location>
        <begin position="29"/>
        <end position="301"/>
    </location>
</feature>
<keyword evidence="8" id="KW-1185">Reference proteome</keyword>
<evidence type="ECO:0000256" key="2">
    <source>
        <dbReference type="ARBA" id="ARBA00022692"/>
    </source>
</evidence>
<evidence type="ECO:0000313" key="7">
    <source>
        <dbReference type="EMBL" id="MDY3563801.1"/>
    </source>
</evidence>
<dbReference type="SMART" id="SM00752">
    <property type="entry name" value="HTTM"/>
    <property type="match status" value="1"/>
</dbReference>
<comment type="caution">
    <text evidence="7">The sequence shown here is derived from an EMBL/GenBank/DDBJ whole genome shotgun (WGS) entry which is preliminary data.</text>
</comment>
<feature type="transmembrane region" description="Helical" evidence="5">
    <location>
        <begin position="240"/>
        <end position="258"/>
    </location>
</feature>
<gene>
    <name evidence="7" type="ORF">R5W23_005423</name>
</gene>
<keyword evidence="3 5" id="KW-1133">Transmembrane helix</keyword>
<reference evidence="8" key="1">
    <citation type="journal article" date="2023" name="Mar. Drugs">
        <title>Gemmata algarum, a Novel Planctomycete Isolated from an Algal Mat, Displays Antimicrobial Activity.</title>
        <authorList>
            <person name="Kumar G."/>
            <person name="Kallscheuer N."/>
            <person name="Kashif M."/>
            <person name="Ahamad S."/>
            <person name="Jagadeeshwari U."/>
            <person name="Pannikurungottu S."/>
            <person name="Haufschild T."/>
            <person name="Kabuu M."/>
            <person name="Sasikala C."/>
            <person name="Jogler C."/>
            <person name="Ramana C."/>
        </authorList>
    </citation>
    <scope>NUCLEOTIDE SEQUENCE [LARGE SCALE GENOMIC DNA]</scope>
    <source>
        <strain evidence="8">JC673</strain>
    </source>
</reference>
<feature type="transmembrane region" description="Helical" evidence="5">
    <location>
        <begin position="38"/>
        <end position="61"/>
    </location>
</feature>
<dbReference type="PANTHER" id="PTHR39535">
    <property type="entry name" value="SPORULATION-DELAYING PROTEIN SDPB"/>
    <property type="match status" value="1"/>
</dbReference>
<feature type="transmembrane region" description="Helical" evidence="5">
    <location>
        <begin position="95"/>
        <end position="114"/>
    </location>
</feature>
<dbReference type="PANTHER" id="PTHR39535:SF2">
    <property type="entry name" value="HTTM DOMAIN-CONTAINING PROTEIN"/>
    <property type="match status" value="1"/>
</dbReference>
<accession>A0ABU5FDD6</accession>
<feature type="transmembrane region" description="Helical" evidence="5">
    <location>
        <begin position="270"/>
        <end position="296"/>
    </location>
</feature>
<keyword evidence="4 5" id="KW-0472">Membrane</keyword>
<comment type="subcellular location">
    <subcellularLocation>
        <location evidence="1">Endomembrane system</location>
        <topology evidence="1">Multi-pass membrane protein</topology>
    </subcellularLocation>
</comment>
<dbReference type="InterPro" id="IPR052964">
    <property type="entry name" value="Sporulation_signal_mat"/>
</dbReference>
<protein>
    <submittedName>
        <fullName evidence="7">HTTM domain-containing protein</fullName>
    </submittedName>
</protein>